<gene>
    <name evidence="2" type="ORF">CSUI_008735</name>
</gene>
<feature type="region of interest" description="Disordered" evidence="1">
    <location>
        <begin position="49"/>
        <end position="134"/>
    </location>
</feature>
<accession>A0A2C6KLR8</accession>
<proteinExistence type="predicted"/>
<reference evidence="2 3" key="1">
    <citation type="journal article" date="2017" name="Int. J. Parasitol.">
        <title>The genome of the protozoan parasite Cystoisospora suis and a reverse vaccinology approach to identify vaccine candidates.</title>
        <authorList>
            <person name="Palmieri N."/>
            <person name="Shrestha A."/>
            <person name="Ruttkowski B."/>
            <person name="Beck T."/>
            <person name="Vogl C."/>
            <person name="Tomley F."/>
            <person name="Blake D.P."/>
            <person name="Joachim A."/>
        </authorList>
    </citation>
    <scope>NUCLEOTIDE SEQUENCE [LARGE SCALE GENOMIC DNA]</scope>
    <source>
        <strain evidence="2 3">Wien I</strain>
    </source>
</reference>
<dbReference type="AlphaFoldDB" id="A0A2C6KLR8"/>
<sequence>MFIDGLHPEIMKLMSTEGPGTKKEAIKFAHSFNCTRERIDRWRRARNDTRTGYQKNSAFGKPYPGRGMSPGRIGQGGSNAQAFGRNNRRNASRKAQASQMCLQRRSQRVGGRLGLTRNERDDSSRARVKARKDPWSVQNVRRATHEHCVFCRQTSGSC</sequence>
<dbReference type="GeneID" id="94432071"/>
<organism evidence="2 3">
    <name type="scientific">Cystoisospora suis</name>
    <dbReference type="NCBI Taxonomy" id="483139"/>
    <lineage>
        <taxon>Eukaryota</taxon>
        <taxon>Sar</taxon>
        <taxon>Alveolata</taxon>
        <taxon>Apicomplexa</taxon>
        <taxon>Conoidasida</taxon>
        <taxon>Coccidia</taxon>
        <taxon>Eucoccidiorida</taxon>
        <taxon>Eimeriorina</taxon>
        <taxon>Sarcocystidae</taxon>
        <taxon>Cystoisospora</taxon>
    </lineage>
</organism>
<evidence type="ECO:0000256" key="1">
    <source>
        <dbReference type="SAM" id="MobiDB-lite"/>
    </source>
</evidence>
<dbReference type="Proteomes" id="UP000221165">
    <property type="component" value="Unassembled WGS sequence"/>
</dbReference>
<dbReference type="VEuPathDB" id="ToxoDB:CSUI_008735"/>
<comment type="caution">
    <text evidence="2">The sequence shown here is derived from an EMBL/GenBank/DDBJ whole genome shotgun (WGS) entry which is preliminary data.</text>
</comment>
<evidence type="ECO:0000313" key="2">
    <source>
        <dbReference type="EMBL" id="PHJ17442.1"/>
    </source>
</evidence>
<dbReference type="EMBL" id="MIGC01004969">
    <property type="protein sequence ID" value="PHJ17442.1"/>
    <property type="molecule type" value="Genomic_DNA"/>
</dbReference>
<name>A0A2C6KLR8_9APIC</name>
<dbReference type="RefSeq" id="XP_067919163.1">
    <property type="nucleotide sequence ID" value="XM_068068860.1"/>
</dbReference>
<evidence type="ECO:0000313" key="3">
    <source>
        <dbReference type="Proteomes" id="UP000221165"/>
    </source>
</evidence>
<protein>
    <submittedName>
        <fullName evidence="2">Uncharacterized protein</fullName>
    </submittedName>
</protein>
<keyword evidence="3" id="KW-1185">Reference proteome</keyword>